<protein>
    <submittedName>
        <fullName evidence="4">Acetyltransferase</fullName>
    </submittedName>
</protein>
<dbReference type="Pfam" id="PF00132">
    <property type="entry name" value="Hexapep"/>
    <property type="match status" value="2"/>
</dbReference>
<evidence type="ECO:0000256" key="2">
    <source>
        <dbReference type="PIRSR" id="PIRSR620019-2"/>
    </source>
</evidence>
<keyword evidence="5" id="KW-1185">Reference proteome</keyword>
<accession>A0A4P6UUU9</accession>
<dbReference type="InterPro" id="IPR020019">
    <property type="entry name" value="AcTrfase_PglD-like"/>
</dbReference>
<evidence type="ECO:0000313" key="5">
    <source>
        <dbReference type="Proteomes" id="UP000291151"/>
    </source>
</evidence>
<evidence type="ECO:0000313" key="4">
    <source>
        <dbReference type="EMBL" id="QBK25352.1"/>
    </source>
</evidence>
<evidence type="ECO:0000259" key="3">
    <source>
        <dbReference type="Pfam" id="PF17836"/>
    </source>
</evidence>
<dbReference type="InterPro" id="IPR041561">
    <property type="entry name" value="PglD_N"/>
</dbReference>
<gene>
    <name evidence="4" type="ORF">DKZ56_05470</name>
</gene>
<feature type="domain" description="PglD N-terminal" evidence="3">
    <location>
        <begin position="5"/>
        <end position="68"/>
    </location>
</feature>
<dbReference type="EMBL" id="CP036528">
    <property type="protein sequence ID" value="QBK25352.1"/>
    <property type="molecule type" value="Genomic_DNA"/>
</dbReference>
<reference evidence="4 5" key="1">
    <citation type="submission" date="2019-02" db="EMBL/GenBank/DDBJ databases">
        <title>Ureibacillus thermophilus.</title>
        <authorList>
            <person name="Sunny J.S."/>
            <person name="Natarajan A."/>
            <person name="Saleena L.M."/>
        </authorList>
    </citation>
    <scope>NUCLEOTIDE SEQUENCE [LARGE SCALE GENOMIC DNA]</scope>
    <source>
        <strain evidence="4 5">LM102</strain>
    </source>
</reference>
<organism evidence="4 5">
    <name type="scientific">Ureibacillus thermophilus</name>
    <dbReference type="NCBI Taxonomy" id="367743"/>
    <lineage>
        <taxon>Bacteria</taxon>
        <taxon>Bacillati</taxon>
        <taxon>Bacillota</taxon>
        <taxon>Bacilli</taxon>
        <taxon>Bacillales</taxon>
        <taxon>Caryophanaceae</taxon>
        <taxon>Ureibacillus</taxon>
    </lineage>
</organism>
<proteinExistence type="predicted"/>
<dbReference type="Proteomes" id="UP000291151">
    <property type="component" value="Chromosome"/>
</dbReference>
<dbReference type="InterPro" id="IPR050179">
    <property type="entry name" value="Trans_hexapeptide_repeat"/>
</dbReference>
<dbReference type="NCBIfam" id="TIGR03570">
    <property type="entry name" value="NeuD_NnaD"/>
    <property type="match status" value="1"/>
</dbReference>
<dbReference type="GO" id="GO:0016740">
    <property type="term" value="F:transferase activity"/>
    <property type="evidence" value="ECO:0007669"/>
    <property type="project" value="UniProtKB-KW"/>
</dbReference>
<dbReference type="PANTHER" id="PTHR43300">
    <property type="entry name" value="ACETYLTRANSFERASE"/>
    <property type="match status" value="1"/>
</dbReference>
<dbReference type="Gene3D" id="2.160.10.10">
    <property type="entry name" value="Hexapeptide repeat proteins"/>
    <property type="match status" value="1"/>
</dbReference>
<feature type="binding site" evidence="2">
    <location>
        <position position="70"/>
    </location>
    <ligand>
        <name>substrate</name>
    </ligand>
</feature>
<feature type="binding site" evidence="2">
    <location>
        <position position="146"/>
    </location>
    <ligand>
        <name>acetyl-CoA</name>
        <dbReference type="ChEBI" id="CHEBI:57288"/>
    </ligand>
</feature>
<evidence type="ECO:0000256" key="1">
    <source>
        <dbReference type="PIRSR" id="PIRSR620019-1"/>
    </source>
</evidence>
<dbReference type="InterPro" id="IPR011004">
    <property type="entry name" value="Trimer_LpxA-like_sf"/>
</dbReference>
<dbReference type="AlphaFoldDB" id="A0A4P6UUU9"/>
<name>A0A4P6UUU9_9BACL</name>
<sequence>MNKPIIMLGNGGHASVLTEILLSQNRNIIGFTAPKKEENQFGIPYLGNDEMILKYDSKEVELVLGIGTIGVSDFRRELFELLTNKQYTFASVIHPSAILAPSVKLGQGVQIMAGAIIQTNTIIDDNTIVNTGSKIDHDCEIGAHVHLAPGTTLSGGVKIGNGTHVGTGASIIQNIRIGNNCLIGAGAVVIHDINHGVKAVGVPAKEVR</sequence>
<dbReference type="RefSeq" id="WP_208651739.1">
    <property type="nucleotide sequence ID" value="NZ_CP036528.1"/>
</dbReference>
<dbReference type="KEGG" id="uth:DKZ56_05470"/>
<dbReference type="SUPFAM" id="SSF51161">
    <property type="entry name" value="Trimeric LpxA-like enzymes"/>
    <property type="match status" value="1"/>
</dbReference>
<feature type="site" description="Increases basicity of active site His" evidence="1">
    <location>
        <position position="138"/>
    </location>
</feature>
<dbReference type="Pfam" id="PF17836">
    <property type="entry name" value="PglD_N"/>
    <property type="match status" value="1"/>
</dbReference>
<dbReference type="InterPro" id="IPR001451">
    <property type="entry name" value="Hexapep"/>
</dbReference>
<dbReference type="Gene3D" id="3.40.50.20">
    <property type="match status" value="1"/>
</dbReference>
<keyword evidence="4" id="KW-0808">Transferase</keyword>
<dbReference type="PANTHER" id="PTHR43300:SF7">
    <property type="entry name" value="UDP-N-ACETYLBACILLOSAMINE N-ACETYLTRANSFERASE"/>
    <property type="match status" value="1"/>
</dbReference>
<feature type="active site" description="Proton acceptor" evidence="1">
    <location>
        <position position="137"/>
    </location>
</feature>
<dbReference type="CDD" id="cd03360">
    <property type="entry name" value="LbH_AT_putative"/>
    <property type="match status" value="1"/>
</dbReference>